<dbReference type="GO" id="GO:0005737">
    <property type="term" value="C:cytoplasm"/>
    <property type="evidence" value="ECO:0007669"/>
    <property type="project" value="TreeGrafter"/>
</dbReference>
<dbReference type="PANTHER" id="PTHR10159">
    <property type="entry name" value="DUAL SPECIFICITY PROTEIN PHOSPHATASE"/>
    <property type="match status" value="1"/>
</dbReference>
<keyword evidence="4" id="KW-0904">Protein phosphatase</keyword>
<evidence type="ECO:0000256" key="1">
    <source>
        <dbReference type="ARBA" id="ARBA00008601"/>
    </source>
</evidence>
<evidence type="ECO:0000259" key="5">
    <source>
        <dbReference type="PROSITE" id="PS50056"/>
    </source>
</evidence>
<dbReference type="SUPFAM" id="SSF52799">
    <property type="entry name" value="(Phosphotyrosine protein) phosphatases II"/>
    <property type="match status" value="1"/>
</dbReference>
<evidence type="ECO:0000256" key="2">
    <source>
        <dbReference type="ARBA" id="ARBA00013064"/>
    </source>
</evidence>
<dbReference type="Pfam" id="PF00782">
    <property type="entry name" value="DSPc"/>
    <property type="match status" value="1"/>
</dbReference>
<dbReference type="PROSITE" id="PS00383">
    <property type="entry name" value="TYR_PHOSPHATASE_1"/>
    <property type="match status" value="1"/>
</dbReference>
<dbReference type="PANTHER" id="PTHR10159:SF519">
    <property type="entry name" value="DUAL SPECIFICITY PROTEIN PHOSPHATASE MPK3"/>
    <property type="match status" value="1"/>
</dbReference>
<feature type="domain" description="Tyrosine specific protein phosphatases" evidence="5">
    <location>
        <begin position="78"/>
        <end position="155"/>
    </location>
</feature>
<sequence>MGELQAALASRTPALSDLGGGILLGAGRAACDEQLLERARVTHVLNAADDVPRAAATAQLTYRCLGVADFGADVGISRVFEEAAAFVRSALREDGRVLIHCANGSNRSPTVAIAVHMILFDWTLAAAWEHVSSQRTVHPLRDNRRELLAFELARRGVNSMEEGDGGTLVVLNNCQDERATSRNDV</sequence>
<reference evidence="6 7" key="1">
    <citation type="journal article" date="2024" name="Science">
        <title>Giant polyketide synthase enzymes in the biosynthesis of giant marine polyether toxins.</title>
        <authorList>
            <person name="Fallon T.R."/>
            <person name="Shende V.V."/>
            <person name="Wierzbicki I.H."/>
            <person name="Pendleton A.L."/>
            <person name="Watervoot N.F."/>
            <person name="Auber R.P."/>
            <person name="Gonzalez D.J."/>
            <person name="Wisecaver J.H."/>
            <person name="Moore B.S."/>
        </authorList>
    </citation>
    <scope>NUCLEOTIDE SEQUENCE [LARGE SCALE GENOMIC DNA]</scope>
    <source>
        <strain evidence="6 7">12B1</strain>
    </source>
</reference>
<comment type="similarity">
    <text evidence="1">Belongs to the protein-tyrosine phosphatase family. Non-receptor class dual specificity subfamily.</text>
</comment>
<dbReference type="InterPro" id="IPR020422">
    <property type="entry name" value="TYR_PHOSPHATASE_DUAL_dom"/>
</dbReference>
<name>A0AB34IN15_PRYPA</name>
<dbReference type="Gene3D" id="3.90.190.10">
    <property type="entry name" value="Protein tyrosine phosphatase superfamily"/>
    <property type="match status" value="1"/>
</dbReference>
<proteinExistence type="inferred from homology"/>
<comment type="caution">
    <text evidence="6">The sequence shown here is derived from an EMBL/GenBank/DDBJ whole genome shotgun (WGS) entry which is preliminary data.</text>
</comment>
<dbReference type="InterPro" id="IPR000387">
    <property type="entry name" value="Tyr_Pase_dom"/>
</dbReference>
<dbReference type="Proteomes" id="UP001515480">
    <property type="component" value="Unassembled WGS sequence"/>
</dbReference>
<accession>A0AB34IN15</accession>
<dbReference type="InterPro" id="IPR029021">
    <property type="entry name" value="Prot-tyrosine_phosphatase-like"/>
</dbReference>
<dbReference type="CDD" id="cd14498">
    <property type="entry name" value="DSP"/>
    <property type="match status" value="1"/>
</dbReference>
<dbReference type="InterPro" id="IPR000340">
    <property type="entry name" value="Dual-sp_phosphatase_cat-dom"/>
</dbReference>
<keyword evidence="7" id="KW-1185">Reference proteome</keyword>
<dbReference type="PROSITE" id="PS50056">
    <property type="entry name" value="TYR_PHOSPHATASE_2"/>
    <property type="match status" value="1"/>
</dbReference>
<evidence type="ECO:0000313" key="6">
    <source>
        <dbReference type="EMBL" id="KAL1503465.1"/>
    </source>
</evidence>
<dbReference type="EC" id="3.1.3.48" evidence="2"/>
<dbReference type="AlphaFoldDB" id="A0AB34IN15"/>
<organism evidence="6 7">
    <name type="scientific">Prymnesium parvum</name>
    <name type="common">Toxic golden alga</name>
    <dbReference type="NCBI Taxonomy" id="97485"/>
    <lineage>
        <taxon>Eukaryota</taxon>
        <taxon>Haptista</taxon>
        <taxon>Haptophyta</taxon>
        <taxon>Prymnesiophyceae</taxon>
        <taxon>Prymnesiales</taxon>
        <taxon>Prymnesiaceae</taxon>
        <taxon>Prymnesium</taxon>
    </lineage>
</organism>
<evidence type="ECO:0000313" key="7">
    <source>
        <dbReference type="Proteomes" id="UP001515480"/>
    </source>
</evidence>
<dbReference type="GO" id="GO:0043409">
    <property type="term" value="P:negative regulation of MAPK cascade"/>
    <property type="evidence" value="ECO:0007669"/>
    <property type="project" value="TreeGrafter"/>
</dbReference>
<evidence type="ECO:0000256" key="4">
    <source>
        <dbReference type="ARBA" id="ARBA00022912"/>
    </source>
</evidence>
<dbReference type="GO" id="GO:0004725">
    <property type="term" value="F:protein tyrosine phosphatase activity"/>
    <property type="evidence" value="ECO:0007669"/>
    <property type="project" value="UniProtKB-EC"/>
</dbReference>
<gene>
    <name evidence="6" type="ORF">AB1Y20_011949</name>
</gene>
<protein>
    <recommendedName>
        <fullName evidence="2">protein-tyrosine-phosphatase</fullName>
        <ecNumber evidence="2">3.1.3.48</ecNumber>
    </recommendedName>
</protein>
<dbReference type="InterPro" id="IPR016130">
    <property type="entry name" value="Tyr_Pase_AS"/>
</dbReference>
<keyword evidence="3" id="KW-0378">Hydrolase</keyword>
<evidence type="ECO:0000256" key="3">
    <source>
        <dbReference type="ARBA" id="ARBA00022801"/>
    </source>
</evidence>
<dbReference type="SMART" id="SM00195">
    <property type="entry name" value="DSPc"/>
    <property type="match status" value="1"/>
</dbReference>
<dbReference type="EMBL" id="JBGBPQ010000021">
    <property type="protein sequence ID" value="KAL1503465.1"/>
    <property type="molecule type" value="Genomic_DNA"/>
</dbReference>